<comment type="catalytic activity">
    <reaction evidence="11 13">
        <text>2 Fe(III)-[cytochrome b5] + NADH = 2 Fe(II)-[cytochrome b5] + NAD(+) + H(+)</text>
        <dbReference type="Rhea" id="RHEA:46680"/>
        <dbReference type="Rhea" id="RHEA-COMP:10438"/>
        <dbReference type="Rhea" id="RHEA-COMP:10439"/>
        <dbReference type="ChEBI" id="CHEBI:15378"/>
        <dbReference type="ChEBI" id="CHEBI:29033"/>
        <dbReference type="ChEBI" id="CHEBI:29034"/>
        <dbReference type="ChEBI" id="CHEBI:57540"/>
        <dbReference type="ChEBI" id="CHEBI:57945"/>
        <dbReference type="EC" id="1.6.2.2"/>
    </reaction>
</comment>
<keyword evidence="17" id="KW-1185">Reference proteome</keyword>
<dbReference type="PANTHER" id="PTHR19370">
    <property type="entry name" value="NADH-CYTOCHROME B5 REDUCTASE"/>
    <property type="match status" value="1"/>
</dbReference>
<dbReference type="eggNOG" id="KOG0534">
    <property type="taxonomic scope" value="Eukaryota"/>
</dbReference>
<dbReference type="STRING" id="402676.B6K2C7"/>
<dbReference type="InterPro" id="IPR017927">
    <property type="entry name" value="FAD-bd_FR_type"/>
</dbReference>
<keyword evidence="10 14" id="KW-0472">Membrane</keyword>
<proteinExistence type="inferred from homology"/>
<feature type="binding site" evidence="12">
    <location>
        <position position="139"/>
    </location>
    <ligand>
        <name>FAD</name>
        <dbReference type="ChEBI" id="CHEBI:57692"/>
    </ligand>
</feature>
<dbReference type="GO" id="GO:0004128">
    <property type="term" value="F:cytochrome-b5 reductase activity, acting on NAD(P)H"/>
    <property type="evidence" value="ECO:0000318"/>
    <property type="project" value="GO_Central"/>
</dbReference>
<dbReference type="GO" id="GO:0090524">
    <property type="term" value="F:cytochrome-b5 reductase activity, acting on NADH"/>
    <property type="evidence" value="ECO:0007669"/>
    <property type="project" value="UniProtKB-EC"/>
</dbReference>
<evidence type="ECO:0000256" key="10">
    <source>
        <dbReference type="ARBA" id="ARBA00023136"/>
    </source>
</evidence>
<dbReference type="SUPFAM" id="SSF52343">
    <property type="entry name" value="Ferredoxin reductase-like, C-terminal NADP-linked domain"/>
    <property type="match status" value="1"/>
</dbReference>
<keyword evidence="5" id="KW-1000">Mitochondrion outer membrane</keyword>
<feature type="domain" description="FAD-binding FR-type" evidence="15">
    <location>
        <begin position="66"/>
        <end position="173"/>
    </location>
</feature>
<evidence type="ECO:0000256" key="7">
    <source>
        <dbReference type="ARBA" id="ARBA00023002"/>
    </source>
</evidence>
<evidence type="ECO:0000256" key="3">
    <source>
        <dbReference type="ARBA" id="ARBA00006105"/>
    </source>
</evidence>
<evidence type="ECO:0000313" key="16">
    <source>
        <dbReference type="EMBL" id="EEB07308.1"/>
    </source>
</evidence>
<reference evidence="16 17" key="1">
    <citation type="journal article" date="2011" name="Science">
        <title>Comparative functional genomics of the fission yeasts.</title>
        <authorList>
            <person name="Rhind N."/>
            <person name="Chen Z."/>
            <person name="Yassour M."/>
            <person name="Thompson D.A."/>
            <person name="Haas B.J."/>
            <person name="Habib N."/>
            <person name="Wapinski I."/>
            <person name="Roy S."/>
            <person name="Lin M.F."/>
            <person name="Heiman D.I."/>
            <person name="Young S.K."/>
            <person name="Furuya K."/>
            <person name="Guo Y."/>
            <person name="Pidoux A."/>
            <person name="Chen H.M."/>
            <person name="Robbertse B."/>
            <person name="Goldberg J.M."/>
            <person name="Aoki K."/>
            <person name="Bayne E.H."/>
            <person name="Berlin A.M."/>
            <person name="Desjardins C.A."/>
            <person name="Dobbs E."/>
            <person name="Dukaj L."/>
            <person name="Fan L."/>
            <person name="FitzGerald M.G."/>
            <person name="French C."/>
            <person name="Gujja S."/>
            <person name="Hansen K."/>
            <person name="Keifenheim D."/>
            <person name="Levin J.Z."/>
            <person name="Mosher R.A."/>
            <person name="Mueller C.A."/>
            <person name="Pfiffner J."/>
            <person name="Priest M."/>
            <person name="Russ C."/>
            <person name="Smialowska A."/>
            <person name="Swoboda P."/>
            <person name="Sykes S.M."/>
            <person name="Vaughn M."/>
            <person name="Vengrova S."/>
            <person name="Yoder R."/>
            <person name="Zeng Q."/>
            <person name="Allshire R."/>
            <person name="Baulcombe D."/>
            <person name="Birren B.W."/>
            <person name="Brown W."/>
            <person name="Ekwall K."/>
            <person name="Kellis M."/>
            <person name="Leatherwood J."/>
            <person name="Levin H."/>
            <person name="Margalit H."/>
            <person name="Martienssen R."/>
            <person name="Nieduszynski C.A."/>
            <person name="Spatafora J.W."/>
            <person name="Friedman N."/>
            <person name="Dalgaard J.Z."/>
            <person name="Baumann P."/>
            <person name="Niki H."/>
            <person name="Regev A."/>
            <person name="Nusbaum C."/>
        </authorList>
    </citation>
    <scope>NUCLEOTIDE SEQUENCE [LARGE SCALE GENOMIC DNA]</scope>
    <source>
        <strain evidence="17">yFS275 / FY16936</strain>
    </source>
</reference>
<evidence type="ECO:0000259" key="15">
    <source>
        <dbReference type="PROSITE" id="PS51384"/>
    </source>
</evidence>
<dbReference type="OMA" id="WLPVIRP"/>
<dbReference type="RefSeq" id="XP_002173601.1">
    <property type="nucleotide sequence ID" value="XM_002173565.2"/>
</dbReference>
<comment type="similarity">
    <text evidence="3 13">Belongs to the flavoprotein pyridine nucleotide cytochrome reductase family.</text>
</comment>
<feature type="binding site" evidence="12">
    <location>
        <position position="141"/>
    </location>
    <ligand>
        <name>FAD</name>
        <dbReference type="ChEBI" id="CHEBI:57692"/>
    </ligand>
</feature>
<keyword evidence="7 13" id="KW-0560">Oxidoreductase</keyword>
<evidence type="ECO:0000256" key="11">
    <source>
        <dbReference type="ARBA" id="ARBA00047682"/>
    </source>
</evidence>
<accession>B6K2C7</accession>
<dbReference type="SUPFAM" id="SSF63380">
    <property type="entry name" value="Riboflavin synthase domain-like"/>
    <property type="match status" value="1"/>
</dbReference>
<keyword evidence="14" id="KW-0812">Transmembrane</keyword>
<name>B6K2C7_SCHJY</name>
<organism evidence="16 17">
    <name type="scientific">Schizosaccharomyces japonicus (strain yFS275 / FY16936)</name>
    <name type="common">Fission yeast</name>
    <dbReference type="NCBI Taxonomy" id="402676"/>
    <lineage>
        <taxon>Eukaryota</taxon>
        <taxon>Fungi</taxon>
        <taxon>Dikarya</taxon>
        <taxon>Ascomycota</taxon>
        <taxon>Taphrinomycotina</taxon>
        <taxon>Schizosaccharomycetes</taxon>
        <taxon>Schizosaccharomycetales</taxon>
        <taxon>Schizosaccharomycetaceae</taxon>
        <taxon>Schizosaccharomyces</taxon>
    </lineage>
</organism>
<evidence type="ECO:0000256" key="4">
    <source>
        <dbReference type="ARBA" id="ARBA00022630"/>
    </source>
</evidence>
<dbReference type="InterPro" id="IPR001834">
    <property type="entry name" value="CBR-like"/>
</dbReference>
<keyword evidence="9" id="KW-0496">Mitochondrion</keyword>
<evidence type="ECO:0000256" key="8">
    <source>
        <dbReference type="ARBA" id="ARBA00023027"/>
    </source>
</evidence>
<dbReference type="HOGENOM" id="CLU_003827_9_1_1"/>
<dbReference type="PANTHER" id="PTHR19370:SF171">
    <property type="entry name" value="NADH-CYTOCHROME B5 REDUCTASE 2"/>
    <property type="match status" value="1"/>
</dbReference>
<evidence type="ECO:0000256" key="12">
    <source>
        <dbReference type="PIRSR" id="PIRSR601834-1"/>
    </source>
</evidence>
<dbReference type="EMBL" id="KE651166">
    <property type="protein sequence ID" value="EEB07308.1"/>
    <property type="molecule type" value="Genomic_DNA"/>
</dbReference>
<dbReference type="InterPro" id="IPR001433">
    <property type="entry name" value="OxRdtase_FAD/NAD-bd"/>
</dbReference>
<dbReference type="Pfam" id="PF00970">
    <property type="entry name" value="FAD_binding_6"/>
    <property type="match status" value="1"/>
</dbReference>
<comment type="cofactor">
    <cofactor evidence="1 12 13">
        <name>FAD</name>
        <dbReference type="ChEBI" id="CHEBI:57692"/>
    </cofactor>
</comment>
<dbReference type="InterPro" id="IPR039261">
    <property type="entry name" value="FNR_nucleotide-bd"/>
</dbReference>
<dbReference type="Gene3D" id="3.40.50.80">
    <property type="entry name" value="Nucleotide-binding domain of ferredoxin-NADP reductase (FNR) module"/>
    <property type="match status" value="1"/>
</dbReference>
<dbReference type="GO" id="GO:0005741">
    <property type="term" value="C:mitochondrial outer membrane"/>
    <property type="evidence" value="ECO:0007669"/>
    <property type="project" value="UniProtKB-SubCell"/>
</dbReference>
<dbReference type="Gene3D" id="2.40.30.10">
    <property type="entry name" value="Translation factors"/>
    <property type="match status" value="1"/>
</dbReference>
<dbReference type="JaponicusDB" id="SJAG_02395"/>
<evidence type="ECO:0000256" key="2">
    <source>
        <dbReference type="ARBA" id="ARBA00004572"/>
    </source>
</evidence>
<dbReference type="AlphaFoldDB" id="B6K2C7"/>
<dbReference type="VEuPathDB" id="FungiDB:SJAG_02395"/>
<evidence type="ECO:0000313" key="17">
    <source>
        <dbReference type="Proteomes" id="UP000001744"/>
    </source>
</evidence>
<keyword evidence="6 12" id="KW-0274">FAD</keyword>
<keyword evidence="14" id="KW-1133">Transmembrane helix</keyword>
<dbReference type="GeneID" id="7050040"/>
<comment type="subcellular location">
    <subcellularLocation>
        <location evidence="2">Mitochondrion outer membrane</location>
        <topology evidence="2">Single-pass membrane protein</topology>
    </subcellularLocation>
</comment>
<dbReference type="PROSITE" id="PS51384">
    <property type="entry name" value="FAD_FR"/>
    <property type="match status" value="1"/>
</dbReference>
<dbReference type="InterPro" id="IPR008333">
    <property type="entry name" value="Cbr1-like_FAD-bd_dom"/>
</dbReference>
<evidence type="ECO:0000256" key="6">
    <source>
        <dbReference type="ARBA" id="ARBA00022827"/>
    </source>
</evidence>
<feature type="binding site" evidence="12">
    <location>
        <position position="124"/>
    </location>
    <ligand>
        <name>FAD</name>
        <dbReference type="ChEBI" id="CHEBI:57692"/>
    </ligand>
</feature>
<gene>
    <name evidence="16" type="ORF">SJAG_02395</name>
</gene>
<evidence type="ECO:0000256" key="14">
    <source>
        <dbReference type="SAM" id="Phobius"/>
    </source>
</evidence>
<dbReference type="CDD" id="cd06183">
    <property type="entry name" value="cyt_b5_reduct_like"/>
    <property type="match status" value="1"/>
</dbReference>
<keyword evidence="4 12" id="KW-0285">Flavoprotein</keyword>
<dbReference type="GO" id="GO:0005739">
    <property type="term" value="C:mitochondrion"/>
    <property type="evidence" value="ECO:0000318"/>
    <property type="project" value="GO_Central"/>
</dbReference>
<keyword evidence="8 13" id="KW-0520">NAD</keyword>
<evidence type="ECO:0000256" key="9">
    <source>
        <dbReference type="ARBA" id="ARBA00023128"/>
    </source>
</evidence>
<dbReference type="PRINTS" id="PR00406">
    <property type="entry name" value="CYTB5RDTASE"/>
</dbReference>
<dbReference type="EC" id="1.6.2.2" evidence="13"/>
<dbReference type="InterPro" id="IPR001709">
    <property type="entry name" value="Flavoprot_Pyr_Nucl_cyt_Rdtase"/>
</dbReference>
<protein>
    <recommendedName>
        <fullName evidence="13">NADH-cytochrome b5 reductase</fullName>
        <ecNumber evidence="13">1.6.2.2</ecNumber>
    </recommendedName>
</protein>
<sequence length="320" mass="35885">MFLTNLRRAAVRKFTVRSTVLACVGGLLGYVLFRPQSFSKFSSLSVANYRSIMTVPSVVPTFTDFSKWIDLKLVDVKDQTHNTKLFRFALPSESHVPGVSHAGFVIIKAPGILDQDGNEVTRAYTPVSRENQTGFLDLVIKRYPEGILGPIIFNLKVGDSLPFCGPGLKYPLKTNEFESVFLIGGGTGVAPMIQVARRILENPEDKTKIVYFDTHVSDEDVLLREITEKWAKEFPNQFQLVRVLERDNSNLATHVGRISPELLKKYIPAPDSGKKFKIFISGPKPLIIDYFGDKDPASGRFNLTGRLFKMGYSKEQVSKF</sequence>
<feature type="binding site" evidence="12">
    <location>
        <position position="122"/>
    </location>
    <ligand>
        <name>FAD</name>
        <dbReference type="ChEBI" id="CHEBI:57692"/>
    </ligand>
</feature>
<evidence type="ECO:0000256" key="1">
    <source>
        <dbReference type="ARBA" id="ARBA00001974"/>
    </source>
</evidence>
<dbReference type="PRINTS" id="PR00371">
    <property type="entry name" value="FPNCR"/>
</dbReference>
<evidence type="ECO:0000256" key="13">
    <source>
        <dbReference type="RuleBase" id="RU361226"/>
    </source>
</evidence>
<dbReference type="Pfam" id="PF00175">
    <property type="entry name" value="NAD_binding_1"/>
    <property type="match status" value="1"/>
</dbReference>
<dbReference type="OrthoDB" id="432685at2759"/>
<feature type="transmembrane region" description="Helical" evidence="14">
    <location>
        <begin position="14"/>
        <end position="33"/>
    </location>
</feature>
<dbReference type="InterPro" id="IPR017938">
    <property type="entry name" value="Riboflavin_synthase-like_b-brl"/>
</dbReference>
<dbReference type="Proteomes" id="UP000001744">
    <property type="component" value="Unassembled WGS sequence"/>
</dbReference>
<evidence type="ECO:0000256" key="5">
    <source>
        <dbReference type="ARBA" id="ARBA00022787"/>
    </source>
</evidence>